<dbReference type="PANTHER" id="PTHR42794">
    <property type="entry name" value="HEMIN IMPORT ATP-BINDING PROTEIN HMUV"/>
    <property type="match status" value="1"/>
</dbReference>
<dbReference type="InterPro" id="IPR027417">
    <property type="entry name" value="P-loop_NTPase"/>
</dbReference>
<evidence type="ECO:0000313" key="7">
    <source>
        <dbReference type="Proteomes" id="UP000320679"/>
    </source>
</evidence>
<name>A0A523URT7_UNCAE</name>
<dbReference type="Pfam" id="PF00005">
    <property type="entry name" value="ABC_tran"/>
    <property type="match status" value="1"/>
</dbReference>
<keyword evidence="4" id="KW-1278">Translocase</keyword>
<keyword evidence="2" id="KW-0547">Nucleotide-binding</keyword>
<protein>
    <submittedName>
        <fullName evidence="6">ABC transporter ATP-binding protein</fullName>
    </submittedName>
</protein>
<comment type="caution">
    <text evidence="6">The sequence shown here is derived from an EMBL/GenBank/DDBJ whole genome shotgun (WGS) entry which is preliminary data.</text>
</comment>
<dbReference type="Gene3D" id="3.40.50.300">
    <property type="entry name" value="P-loop containing nucleotide triphosphate hydrolases"/>
    <property type="match status" value="1"/>
</dbReference>
<evidence type="ECO:0000256" key="1">
    <source>
        <dbReference type="ARBA" id="ARBA00022448"/>
    </source>
</evidence>
<dbReference type="GO" id="GO:0016887">
    <property type="term" value="F:ATP hydrolysis activity"/>
    <property type="evidence" value="ECO:0007669"/>
    <property type="project" value="InterPro"/>
</dbReference>
<dbReference type="InterPro" id="IPR003439">
    <property type="entry name" value="ABC_transporter-like_ATP-bd"/>
</dbReference>
<evidence type="ECO:0000256" key="4">
    <source>
        <dbReference type="ARBA" id="ARBA00022967"/>
    </source>
</evidence>
<evidence type="ECO:0000259" key="5">
    <source>
        <dbReference type="PROSITE" id="PS50893"/>
    </source>
</evidence>
<dbReference type="InterPro" id="IPR017871">
    <property type="entry name" value="ABC_transporter-like_CS"/>
</dbReference>
<dbReference type="SMART" id="SM00382">
    <property type="entry name" value="AAA"/>
    <property type="match status" value="1"/>
</dbReference>
<dbReference type="PROSITE" id="PS50893">
    <property type="entry name" value="ABC_TRANSPORTER_2"/>
    <property type="match status" value="1"/>
</dbReference>
<dbReference type="PROSITE" id="PS00211">
    <property type="entry name" value="ABC_TRANSPORTER_1"/>
    <property type="match status" value="1"/>
</dbReference>
<dbReference type="Proteomes" id="UP000320679">
    <property type="component" value="Unassembled WGS sequence"/>
</dbReference>
<sequence length="418" mass="46378">MQSVTLRINNIACRYETTNVLENINFSATGGDFIGVIGPNASGKSTLLKSISKVLKPHTGVVLLNERDVYTLKSAEIAKNLAVVPQESVISFAFTALEVVLMGRTPHLNRFEMEGTKDLIIAKKAMELTNAWHLRERPINTLSGGEKQRVIIARALAQEPKALLLDEPTDHLDINYQIEILDLIKRLNKEEEMVVIAVFHDLNIASQYCDRLILLSKGRIFAAGRAGDVLTRENIEKVYGIKVTVKQDDISGRLIIHPQRKRMTKATKGRVHIVAGCGSAVSLMNGLVDDGYNVSLGVINIGDSDYITAKALELDVVEEKPFSHITEESYEKNLELIRQADYVILTNIPIGFANIKNLKAAEQAENLIIIEKEPIEDRDYTGGEAIKLYRQLRANATLVGDSHAALQILKSMESQAKR</sequence>
<gene>
    <name evidence="6" type="ORF">E3J59_04315</name>
</gene>
<accession>A0A523URT7</accession>
<dbReference type="GO" id="GO:0005524">
    <property type="term" value="F:ATP binding"/>
    <property type="evidence" value="ECO:0007669"/>
    <property type="project" value="UniProtKB-KW"/>
</dbReference>
<feature type="domain" description="ABC transporter" evidence="5">
    <location>
        <begin position="6"/>
        <end position="242"/>
    </location>
</feature>
<organism evidence="6 7">
    <name type="scientific">Aerophobetes bacterium</name>
    <dbReference type="NCBI Taxonomy" id="2030807"/>
    <lineage>
        <taxon>Bacteria</taxon>
        <taxon>Candidatus Aerophobota</taxon>
    </lineage>
</organism>
<keyword evidence="3 6" id="KW-0067">ATP-binding</keyword>
<dbReference type="FunFam" id="3.40.50.300:FF:000134">
    <property type="entry name" value="Iron-enterobactin ABC transporter ATP-binding protein"/>
    <property type="match status" value="1"/>
</dbReference>
<reference evidence="6 7" key="1">
    <citation type="submission" date="2019-03" db="EMBL/GenBank/DDBJ databases">
        <title>Metabolic potential of uncultured bacteria and archaea associated with petroleum seepage in deep-sea sediments.</title>
        <authorList>
            <person name="Dong X."/>
            <person name="Hubert C."/>
        </authorList>
    </citation>
    <scope>NUCLEOTIDE SEQUENCE [LARGE SCALE GENOMIC DNA]</scope>
    <source>
        <strain evidence="6">E29_bin78</strain>
    </source>
</reference>
<dbReference type="InterPro" id="IPR003593">
    <property type="entry name" value="AAA+_ATPase"/>
</dbReference>
<evidence type="ECO:0000256" key="3">
    <source>
        <dbReference type="ARBA" id="ARBA00022840"/>
    </source>
</evidence>
<dbReference type="PANTHER" id="PTHR42794:SF1">
    <property type="entry name" value="HEMIN IMPORT ATP-BINDING PROTEIN HMUV"/>
    <property type="match status" value="1"/>
</dbReference>
<keyword evidence="1" id="KW-0813">Transport</keyword>
<evidence type="ECO:0000256" key="2">
    <source>
        <dbReference type="ARBA" id="ARBA00022741"/>
    </source>
</evidence>
<dbReference type="SUPFAM" id="SSF52540">
    <property type="entry name" value="P-loop containing nucleoside triphosphate hydrolases"/>
    <property type="match status" value="1"/>
</dbReference>
<evidence type="ECO:0000313" key="6">
    <source>
        <dbReference type="EMBL" id="TET45001.1"/>
    </source>
</evidence>
<dbReference type="AlphaFoldDB" id="A0A523URT7"/>
<dbReference type="CDD" id="cd03214">
    <property type="entry name" value="ABC_Iron-Siderophores_B12_Hemin"/>
    <property type="match status" value="1"/>
</dbReference>
<dbReference type="EMBL" id="SOJK01000187">
    <property type="protein sequence ID" value="TET45001.1"/>
    <property type="molecule type" value="Genomic_DNA"/>
</dbReference>
<proteinExistence type="predicted"/>